<comment type="caution">
    <text evidence="1">The sequence shown here is derived from an EMBL/GenBank/DDBJ whole genome shotgun (WGS) entry which is preliminary data.</text>
</comment>
<name>A0A0F8YNK6_9ZZZZ</name>
<dbReference type="AlphaFoldDB" id="A0A0F8YNK6"/>
<organism evidence="1">
    <name type="scientific">marine sediment metagenome</name>
    <dbReference type="NCBI Taxonomy" id="412755"/>
    <lineage>
        <taxon>unclassified sequences</taxon>
        <taxon>metagenomes</taxon>
        <taxon>ecological metagenomes</taxon>
    </lineage>
</organism>
<sequence length="53" mass="6428">MKAVVIKMDINNEEEELNHWFSNNKDKKVIQIFQKPDPEYPNIYRVTIIYEDS</sequence>
<gene>
    <name evidence="1" type="ORF">LCGC14_2798390</name>
</gene>
<dbReference type="EMBL" id="LAZR01052446">
    <property type="protein sequence ID" value="KKK82937.1"/>
    <property type="molecule type" value="Genomic_DNA"/>
</dbReference>
<protein>
    <submittedName>
        <fullName evidence="1">Uncharacterized protein</fullName>
    </submittedName>
</protein>
<proteinExistence type="predicted"/>
<reference evidence="1" key="1">
    <citation type="journal article" date="2015" name="Nature">
        <title>Complex archaea that bridge the gap between prokaryotes and eukaryotes.</title>
        <authorList>
            <person name="Spang A."/>
            <person name="Saw J.H."/>
            <person name="Jorgensen S.L."/>
            <person name="Zaremba-Niedzwiedzka K."/>
            <person name="Martijn J."/>
            <person name="Lind A.E."/>
            <person name="van Eijk R."/>
            <person name="Schleper C."/>
            <person name="Guy L."/>
            <person name="Ettema T.J."/>
        </authorList>
    </citation>
    <scope>NUCLEOTIDE SEQUENCE</scope>
</reference>
<accession>A0A0F8YNK6</accession>
<evidence type="ECO:0000313" key="1">
    <source>
        <dbReference type="EMBL" id="KKK82937.1"/>
    </source>
</evidence>